<dbReference type="EMBL" id="VSSQ01002044">
    <property type="protein sequence ID" value="MPM12951.1"/>
    <property type="molecule type" value="Genomic_DNA"/>
</dbReference>
<organism evidence="2">
    <name type="scientific">bioreactor metagenome</name>
    <dbReference type="NCBI Taxonomy" id="1076179"/>
    <lineage>
        <taxon>unclassified sequences</taxon>
        <taxon>metagenomes</taxon>
        <taxon>ecological metagenomes</taxon>
    </lineage>
</organism>
<proteinExistence type="predicted"/>
<feature type="transmembrane region" description="Helical" evidence="1">
    <location>
        <begin position="43"/>
        <end position="62"/>
    </location>
</feature>
<gene>
    <name evidence="2" type="ORF">SDC9_59306</name>
</gene>
<keyword evidence="1" id="KW-0812">Transmembrane</keyword>
<keyword evidence="1" id="KW-0472">Membrane</keyword>
<dbReference type="AlphaFoldDB" id="A0A644XB24"/>
<name>A0A644XB24_9ZZZZ</name>
<feature type="transmembrane region" description="Helical" evidence="1">
    <location>
        <begin position="186"/>
        <end position="207"/>
    </location>
</feature>
<evidence type="ECO:0000313" key="2">
    <source>
        <dbReference type="EMBL" id="MPM12951.1"/>
    </source>
</evidence>
<feature type="transmembrane region" description="Helical" evidence="1">
    <location>
        <begin position="219"/>
        <end position="239"/>
    </location>
</feature>
<protein>
    <submittedName>
        <fullName evidence="2">Uncharacterized protein</fullName>
    </submittedName>
</protein>
<sequence>MNEYATSRAEMSRRKTAFKKLVVSFFVTASVFSSPSLLAYPALSAAVMLIVAILLTFAVVRIDRVLDTQSKLRICLTDSMLLWKFGRSDTEIPLQEIRRIRIKRTTKGTIREIMIVAEKKQTYINGLEDFEAFARDLTGKIPNIKVTEFLEIADFDHPLFYVFLGITVGIAAITLFRAVLRISGAGLKYFELAVASYLIFTGVYFLLKKPIGGRYGDKIIPPDYVFGFLFLLAGAWIIVSSVLI</sequence>
<comment type="caution">
    <text evidence="2">The sequence shown here is derived from an EMBL/GenBank/DDBJ whole genome shotgun (WGS) entry which is preliminary data.</text>
</comment>
<keyword evidence="1" id="KW-1133">Transmembrane helix</keyword>
<feature type="transmembrane region" description="Helical" evidence="1">
    <location>
        <begin position="159"/>
        <end position="180"/>
    </location>
</feature>
<accession>A0A644XB24</accession>
<evidence type="ECO:0000256" key="1">
    <source>
        <dbReference type="SAM" id="Phobius"/>
    </source>
</evidence>
<reference evidence="2" key="1">
    <citation type="submission" date="2019-08" db="EMBL/GenBank/DDBJ databases">
        <authorList>
            <person name="Kucharzyk K."/>
            <person name="Murdoch R.W."/>
            <person name="Higgins S."/>
            <person name="Loffler F."/>
        </authorList>
    </citation>
    <scope>NUCLEOTIDE SEQUENCE</scope>
</reference>